<dbReference type="RefSeq" id="WP_344496122.1">
    <property type="nucleotide sequence ID" value="NZ_BAAAUD010000035.1"/>
</dbReference>
<reference evidence="2" key="1">
    <citation type="journal article" date="2019" name="Int. J. Syst. Evol. Microbiol.">
        <title>The Global Catalogue of Microorganisms (GCM) 10K type strain sequencing project: providing services to taxonomists for standard genome sequencing and annotation.</title>
        <authorList>
            <consortium name="The Broad Institute Genomics Platform"/>
            <consortium name="The Broad Institute Genome Sequencing Center for Infectious Disease"/>
            <person name="Wu L."/>
            <person name="Ma J."/>
        </authorList>
    </citation>
    <scope>NUCLEOTIDE SEQUENCE [LARGE SCALE GENOMIC DNA]</scope>
    <source>
        <strain evidence="2">JCM 9088</strain>
    </source>
</reference>
<dbReference type="Proteomes" id="UP001500403">
    <property type="component" value="Unassembled WGS sequence"/>
</dbReference>
<keyword evidence="2" id="KW-1185">Reference proteome</keyword>
<dbReference type="EMBL" id="BAAAUD010000035">
    <property type="protein sequence ID" value="GAA2946815.1"/>
    <property type="molecule type" value="Genomic_DNA"/>
</dbReference>
<organism evidence="1 2">
    <name type="scientific">Streptomyces enissocaesilis</name>
    <dbReference type="NCBI Taxonomy" id="332589"/>
    <lineage>
        <taxon>Bacteria</taxon>
        <taxon>Bacillati</taxon>
        <taxon>Actinomycetota</taxon>
        <taxon>Actinomycetes</taxon>
        <taxon>Kitasatosporales</taxon>
        <taxon>Streptomycetaceae</taxon>
        <taxon>Streptomyces</taxon>
        <taxon>Streptomyces rochei group</taxon>
    </lineage>
</organism>
<proteinExistence type="predicted"/>
<evidence type="ECO:0000313" key="1">
    <source>
        <dbReference type="EMBL" id="GAA2946815.1"/>
    </source>
</evidence>
<comment type="caution">
    <text evidence="1">The sequence shown here is derived from an EMBL/GenBank/DDBJ whole genome shotgun (WGS) entry which is preliminary data.</text>
</comment>
<sequence>MVSYDESDACDACGVPRGRWRAVLGMTLCGPCERTGGSRPGREPVLLAEVLAVTVAGLSFDVTRDAAVSSS</sequence>
<protein>
    <submittedName>
        <fullName evidence="1">Uncharacterized protein</fullName>
    </submittedName>
</protein>
<name>A0ABP6JVM3_9ACTN</name>
<accession>A0ABP6JVM3</accession>
<evidence type="ECO:0000313" key="2">
    <source>
        <dbReference type="Proteomes" id="UP001500403"/>
    </source>
</evidence>
<gene>
    <name evidence="1" type="ORF">GCM10010446_35120</name>
</gene>